<accession>A0A271IXR3</accession>
<dbReference type="AlphaFoldDB" id="A0A271IXR3"/>
<comment type="caution">
    <text evidence="1">The sequence shown here is derived from an EMBL/GenBank/DDBJ whole genome shotgun (WGS) entry which is preliminary data.</text>
</comment>
<name>A0A271IXR3_9BACT</name>
<dbReference type="InterPro" id="IPR011989">
    <property type="entry name" value="ARM-like"/>
</dbReference>
<evidence type="ECO:0008006" key="3">
    <source>
        <dbReference type="Google" id="ProtNLM"/>
    </source>
</evidence>
<dbReference type="RefSeq" id="WP_095509379.1">
    <property type="nucleotide sequence ID" value="NZ_MQWD01000001.1"/>
</dbReference>
<dbReference type="Gene3D" id="1.25.10.10">
    <property type="entry name" value="Leucine-rich Repeat Variant"/>
    <property type="match status" value="1"/>
</dbReference>
<protein>
    <recommendedName>
        <fullName evidence="3">TIGR02270 family protein</fullName>
    </recommendedName>
</protein>
<dbReference type="Pfam" id="PF13646">
    <property type="entry name" value="HEAT_2"/>
    <property type="match status" value="1"/>
</dbReference>
<organism evidence="1 2">
    <name type="scientific">Rubrivirga marina</name>
    <dbReference type="NCBI Taxonomy" id="1196024"/>
    <lineage>
        <taxon>Bacteria</taxon>
        <taxon>Pseudomonadati</taxon>
        <taxon>Rhodothermota</taxon>
        <taxon>Rhodothermia</taxon>
        <taxon>Rhodothermales</taxon>
        <taxon>Rubricoccaceae</taxon>
        <taxon>Rubrivirga</taxon>
    </lineage>
</organism>
<sequence length="464" mass="50103">MPERRPGSEVPLPPVLQSGPSLRGFRIGLYLEHLEEAASLWEQRPADRENPELAWHDLGDDQARLEAHLDALVLGADLALAVCRQQALEGDAGELHAALRVFCRQGRSDLVGVAMEGVDPEDEEALDAMSDALVAELPSEWEAGALRADRLGDPRRLRLAADLVAHRQLPGRDTLLDALPEAPPSLRARIVRALGRTADGIVEGTVRSLLDDEDPAVRLEAAVALLRSGAPEAPAAVLREARTDPALVPALALAGHGGVVPWLHQVLAHPPSAAIAADTLGLLGDPRSVPPLIDALATDAAAEAARALDMITGAGLTDEEFVEDVPDDDELFEDEKERVARGEPLVPPDQPPRGTTIVLPSTDAERWRAWWDEHADRFAEADRFRLGRPAGPEAQVASLAAPFVPHRLRRWIADELAVRYRMAVPFDAGWEVGRQRAALEAMAGWAESAKAVPGRWYVAGHYAS</sequence>
<evidence type="ECO:0000313" key="1">
    <source>
        <dbReference type="EMBL" id="PAP75738.1"/>
    </source>
</evidence>
<dbReference type="EMBL" id="MQWD01000001">
    <property type="protein sequence ID" value="PAP75738.1"/>
    <property type="molecule type" value="Genomic_DNA"/>
</dbReference>
<proteinExistence type="predicted"/>
<dbReference type="InterPro" id="IPR016024">
    <property type="entry name" value="ARM-type_fold"/>
</dbReference>
<evidence type="ECO:0000313" key="2">
    <source>
        <dbReference type="Proteomes" id="UP000216339"/>
    </source>
</evidence>
<dbReference type="InterPro" id="IPR004155">
    <property type="entry name" value="PBS_lyase_HEAT"/>
</dbReference>
<dbReference type="SUPFAM" id="SSF48371">
    <property type="entry name" value="ARM repeat"/>
    <property type="match status" value="1"/>
</dbReference>
<dbReference type="OrthoDB" id="6190717at2"/>
<gene>
    <name evidence="1" type="ORF">BSZ37_04430</name>
</gene>
<keyword evidence="2" id="KW-1185">Reference proteome</keyword>
<reference evidence="1 2" key="1">
    <citation type="submission" date="2016-11" db="EMBL/GenBank/DDBJ databases">
        <title>Study of marine rhodopsin-containing bacteria.</title>
        <authorList>
            <person name="Yoshizawa S."/>
            <person name="Kumagai Y."/>
            <person name="Kogure K."/>
        </authorList>
    </citation>
    <scope>NUCLEOTIDE SEQUENCE [LARGE SCALE GENOMIC DNA]</scope>
    <source>
        <strain evidence="1 2">SAORIC-28</strain>
    </source>
</reference>
<dbReference type="SMART" id="SM00567">
    <property type="entry name" value="EZ_HEAT"/>
    <property type="match status" value="3"/>
</dbReference>
<dbReference type="Proteomes" id="UP000216339">
    <property type="component" value="Unassembled WGS sequence"/>
</dbReference>